<accession>A0ABP7LNA4</accession>
<feature type="transmembrane region" description="Helical" evidence="1">
    <location>
        <begin position="110"/>
        <end position="127"/>
    </location>
</feature>
<keyword evidence="1" id="KW-0812">Transmembrane</keyword>
<keyword evidence="3" id="KW-1185">Reference proteome</keyword>
<protein>
    <recommendedName>
        <fullName evidence="4">DUF2721 domain-containing protein</fullName>
    </recommendedName>
</protein>
<proteinExistence type="predicted"/>
<feature type="transmembrane region" description="Helical" evidence="1">
    <location>
        <begin position="6"/>
        <end position="25"/>
    </location>
</feature>
<evidence type="ECO:0008006" key="4">
    <source>
        <dbReference type="Google" id="ProtNLM"/>
    </source>
</evidence>
<gene>
    <name evidence="2" type="ORF">GCM10022228_11570</name>
</gene>
<evidence type="ECO:0000313" key="3">
    <source>
        <dbReference type="Proteomes" id="UP001500133"/>
    </source>
</evidence>
<evidence type="ECO:0000256" key="1">
    <source>
        <dbReference type="SAM" id="Phobius"/>
    </source>
</evidence>
<keyword evidence="1" id="KW-0472">Membrane</keyword>
<feature type="transmembrane region" description="Helical" evidence="1">
    <location>
        <begin position="82"/>
        <end position="104"/>
    </location>
</feature>
<comment type="caution">
    <text evidence="2">The sequence shown here is derived from an EMBL/GenBank/DDBJ whole genome shotgun (WGS) entry which is preliminary data.</text>
</comment>
<reference evidence="3" key="1">
    <citation type="journal article" date="2019" name="Int. J. Syst. Evol. Microbiol.">
        <title>The Global Catalogue of Microorganisms (GCM) 10K type strain sequencing project: providing services to taxonomists for standard genome sequencing and annotation.</title>
        <authorList>
            <consortium name="The Broad Institute Genomics Platform"/>
            <consortium name="The Broad Institute Genome Sequencing Center for Infectious Disease"/>
            <person name="Wu L."/>
            <person name="Ma J."/>
        </authorList>
    </citation>
    <scope>NUCLEOTIDE SEQUENCE [LARGE SCALE GENOMIC DNA]</scope>
    <source>
        <strain evidence="3">JCM 16914</strain>
    </source>
</reference>
<sequence>MLLFVSAVAFLIAFILCLFAYSLVIRSERGLFSQILFSLRVGDREKASRDVEKLCKILNCCPSVVEAYKENEENSKEVYRNFLGFCLSIFIALSIFLLIVVGLISAEAGLPIITGAAGYGLSSLSTRRVHNRRSENKADMNSE</sequence>
<name>A0ABP7LNA4_9GAMM</name>
<evidence type="ECO:0000313" key="2">
    <source>
        <dbReference type="EMBL" id="GAA3902956.1"/>
    </source>
</evidence>
<organism evidence="2 3">
    <name type="scientific">Halomonas cibimaris</name>
    <dbReference type="NCBI Taxonomy" id="657012"/>
    <lineage>
        <taxon>Bacteria</taxon>
        <taxon>Pseudomonadati</taxon>
        <taxon>Pseudomonadota</taxon>
        <taxon>Gammaproteobacteria</taxon>
        <taxon>Oceanospirillales</taxon>
        <taxon>Halomonadaceae</taxon>
        <taxon>Halomonas</taxon>
    </lineage>
</organism>
<keyword evidence="1" id="KW-1133">Transmembrane helix</keyword>
<dbReference type="RefSeq" id="WP_344703260.1">
    <property type="nucleotide sequence ID" value="NZ_BAAAZT010000055.1"/>
</dbReference>
<dbReference type="Proteomes" id="UP001500133">
    <property type="component" value="Unassembled WGS sequence"/>
</dbReference>
<dbReference type="EMBL" id="BAAAZT010000055">
    <property type="protein sequence ID" value="GAA3902956.1"/>
    <property type="molecule type" value="Genomic_DNA"/>
</dbReference>